<organism evidence="3 4">
    <name type="scientific">Calocera viscosa (strain TUFC12733)</name>
    <dbReference type="NCBI Taxonomy" id="1330018"/>
    <lineage>
        <taxon>Eukaryota</taxon>
        <taxon>Fungi</taxon>
        <taxon>Dikarya</taxon>
        <taxon>Basidiomycota</taxon>
        <taxon>Agaricomycotina</taxon>
        <taxon>Dacrymycetes</taxon>
        <taxon>Dacrymycetales</taxon>
        <taxon>Dacrymycetaceae</taxon>
        <taxon>Calocera</taxon>
    </lineage>
</organism>
<evidence type="ECO:0000256" key="1">
    <source>
        <dbReference type="SAM" id="MobiDB-lite"/>
    </source>
</evidence>
<feature type="domain" description="DUF6532" evidence="2">
    <location>
        <begin position="401"/>
        <end position="578"/>
    </location>
</feature>
<feature type="compositionally biased region" description="Basic and acidic residues" evidence="1">
    <location>
        <begin position="197"/>
        <end position="217"/>
    </location>
</feature>
<reference evidence="3 4" key="1">
    <citation type="journal article" date="2016" name="Mol. Biol. Evol.">
        <title>Comparative Genomics of Early-Diverging Mushroom-Forming Fungi Provides Insights into the Origins of Lignocellulose Decay Capabilities.</title>
        <authorList>
            <person name="Nagy L.G."/>
            <person name="Riley R."/>
            <person name="Tritt A."/>
            <person name="Adam C."/>
            <person name="Daum C."/>
            <person name="Floudas D."/>
            <person name="Sun H."/>
            <person name="Yadav J.S."/>
            <person name="Pangilinan J."/>
            <person name="Larsson K.H."/>
            <person name="Matsuura K."/>
            <person name="Barry K."/>
            <person name="Labutti K."/>
            <person name="Kuo R."/>
            <person name="Ohm R.A."/>
            <person name="Bhattacharya S.S."/>
            <person name="Shirouzu T."/>
            <person name="Yoshinaga Y."/>
            <person name="Martin F.M."/>
            <person name="Grigoriev I.V."/>
            <person name="Hibbett D.S."/>
        </authorList>
    </citation>
    <scope>NUCLEOTIDE SEQUENCE [LARGE SCALE GENOMIC DNA]</scope>
    <source>
        <strain evidence="3 4">TUFC12733</strain>
    </source>
</reference>
<feature type="compositionally biased region" description="Acidic residues" evidence="1">
    <location>
        <begin position="322"/>
        <end position="335"/>
    </location>
</feature>
<evidence type="ECO:0000313" key="4">
    <source>
        <dbReference type="Proteomes" id="UP000076738"/>
    </source>
</evidence>
<dbReference type="InterPro" id="IPR045341">
    <property type="entry name" value="DUF6532"/>
</dbReference>
<feature type="region of interest" description="Disordered" evidence="1">
    <location>
        <begin position="1"/>
        <end position="46"/>
    </location>
</feature>
<gene>
    <name evidence="3" type="ORF">CALVIDRAFT_568327</name>
</gene>
<feature type="compositionally biased region" description="Low complexity" evidence="1">
    <location>
        <begin position="150"/>
        <end position="159"/>
    </location>
</feature>
<proteinExistence type="predicted"/>
<sequence length="578" mass="64393">MSVDSRNGMKFTTKGRGNEDAGAGEDEGEDEEEDQEDQEDQEDEEGTPAIVHARLVACAGLPGWLQQLGEGRYGIAYDFRTHSLVDHPPDGWYFGDTRNWYSAVIHVLRAGGLWKAQYSMYMGYAHPTWFYMLIRRLLSATALALKESIPTVPTSSTPSQRPIEQLTPKPSVPATMAQPQRVRSKNAQMYFTEEAAAARRSEQKTDPSNAIKKEKIPGTKPNTVSVQLTKGEVIRREDGSEIIVFEILEDDDVVQTVGRSAATRKGRGSAATPSSKPKGNSGVPTLQDLQRSAKCRPIASTPPRNAIPCNKGAPSDTYKDSEDSDDELEDEEDEAVNTSDSRRPRPGRKQDHTGMVKQEKDAMSKNQKRKHVSDDDGDTDLNTKAKLTDFSDGLKLIIQETKEIFRIQCYTINLYPNSHKVNEYLETAVDIANSNAAKRDEELCRAHQWPTNVRLDLKATPTAKSLIMSTGTWSRSRLKTTTQAVMPDVPDELRKRAVAVLLERFTFIFADIRLAGDKVANRRGPFRHPALKMLFNEAFLGTPGPVKGAAWDYPKLFKEDMWPLGLVAVLTVTLHFAL</sequence>
<dbReference type="OrthoDB" id="10661300at2759"/>
<feature type="compositionally biased region" description="Basic and acidic residues" evidence="1">
    <location>
        <begin position="340"/>
        <end position="363"/>
    </location>
</feature>
<protein>
    <recommendedName>
        <fullName evidence="2">DUF6532 domain-containing protein</fullName>
    </recommendedName>
</protein>
<dbReference type="Pfam" id="PF20149">
    <property type="entry name" value="DUF6532"/>
    <property type="match status" value="1"/>
</dbReference>
<feature type="compositionally biased region" description="Acidic residues" evidence="1">
    <location>
        <begin position="22"/>
        <end position="46"/>
    </location>
</feature>
<evidence type="ECO:0000259" key="2">
    <source>
        <dbReference type="Pfam" id="PF20149"/>
    </source>
</evidence>
<evidence type="ECO:0000313" key="3">
    <source>
        <dbReference type="EMBL" id="KZO91288.1"/>
    </source>
</evidence>
<feature type="compositionally biased region" description="Polar residues" evidence="1">
    <location>
        <begin position="271"/>
        <end position="290"/>
    </location>
</feature>
<dbReference type="EMBL" id="KV417325">
    <property type="protein sequence ID" value="KZO91288.1"/>
    <property type="molecule type" value="Genomic_DNA"/>
</dbReference>
<feature type="region of interest" description="Disordered" evidence="1">
    <location>
        <begin position="150"/>
        <end position="184"/>
    </location>
</feature>
<dbReference type="AlphaFoldDB" id="A0A167H6G4"/>
<name>A0A167H6G4_CALVF</name>
<keyword evidence="4" id="KW-1185">Reference proteome</keyword>
<feature type="region of interest" description="Disordered" evidence="1">
    <location>
        <begin position="259"/>
        <end position="382"/>
    </location>
</feature>
<dbReference type="Proteomes" id="UP000076738">
    <property type="component" value="Unassembled WGS sequence"/>
</dbReference>
<accession>A0A167H6G4</accession>
<feature type="region of interest" description="Disordered" evidence="1">
    <location>
        <begin position="197"/>
        <end position="223"/>
    </location>
</feature>